<dbReference type="Proteomes" id="UP000307440">
    <property type="component" value="Unassembled WGS sequence"/>
</dbReference>
<sequence length="161" mass="18047">MFHHWRWCNRRNLPQTELRSKTSLIQILPPHPIRPRVSQIGVHELSKGTASEGMKNESSSSNSHINNTLSLLKVSQADVLKASKDGINANTKNHKLGKGNASESVKNANTKNECNSSHMSLQAMHNILSLLKVNQTSVLKASKDSVELRMIDYTYVRYVTK</sequence>
<protein>
    <submittedName>
        <fullName evidence="2">Uncharacterized protein</fullName>
    </submittedName>
</protein>
<gene>
    <name evidence="2" type="ORF">FA15DRAFT_710031</name>
</gene>
<reference evidence="2 3" key="1">
    <citation type="journal article" date="2019" name="Nat. Ecol. Evol.">
        <title>Megaphylogeny resolves global patterns of mushroom evolution.</title>
        <authorList>
            <person name="Varga T."/>
            <person name="Krizsan K."/>
            <person name="Foldi C."/>
            <person name="Dima B."/>
            <person name="Sanchez-Garcia M."/>
            <person name="Sanchez-Ramirez S."/>
            <person name="Szollosi G.J."/>
            <person name="Szarkandi J.G."/>
            <person name="Papp V."/>
            <person name="Albert L."/>
            <person name="Andreopoulos W."/>
            <person name="Angelini C."/>
            <person name="Antonin V."/>
            <person name="Barry K.W."/>
            <person name="Bougher N.L."/>
            <person name="Buchanan P."/>
            <person name="Buyck B."/>
            <person name="Bense V."/>
            <person name="Catcheside P."/>
            <person name="Chovatia M."/>
            <person name="Cooper J."/>
            <person name="Damon W."/>
            <person name="Desjardin D."/>
            <person name="Finy P."/>
            <person name="Geml J."/>
            <person name="Haridas S."/>
            <person name="Hughes K."/>
            <person name="Justo A."/>
            <person name="Karasinski D."/>
            <person name="Kautmanova I."/>
            <person name="Kiss B."/>
            <person name="Kocsube S."/>
            <person name="Kotiranta H."/>
            <person name="LaButti K.M."/>
            <person name="Lechner B.E."/>
            <person name="Liimatainen K."/>
            <person name="Lipzen A."/>
            <person name="Lukacs Z."/>
            <person name="Mihaltcheva S."/>
            <person name="Morgado L.N."/>
            <person name="Niskanen T."/>
            <person name="Noordeloos M.E."/>
            <person name="Ohm R.A."/>
            <person name="Ortiz-Santana B."/>
            <person name="Ovrebo C."/>
            <person name="Racz N."/>
            <person name="Riley R."/>
            <person name="Savchenko A."/>
            <person name="Shiryaev A."/>
            <person name="Soop K."/>
            <person name="Spirin V."/>
            <person name="Szebenyi C."/>
            <person name="Tomsovsky M."/>
            <person name="Tulloss R.E."/>
            <person name="Uehling J."/>
            <person name="Grigoriev I.V."/>
            <person name="Vagvolgyi C."/>
            <person name="Papp T."/>
            <person name="Martin F.M."/>
            <person name="Miettinen O."/>
            <person name="Hibbett D.S."/>
            <person name="Nagy L.G."/>
        </authorList>
    </citation>
    <scope>NUCLEOTIDE SEQUENCE [LARGE SCALE GENOMIC DNA]</scope>
    <source>
        <strain evidence="2 3">CBS 121175</strain>
    </source>
</reference>
<evidence type="ECO:0000256" key="1">
    <source>
        <dbReference type="SAM" id="MobiDB-lite"/>
    </source>
</evidence>
<dbReference type="EMBL" id="ML210417">
    <property type="protein sequence ID" value="TFK18254.1"/>
    <property type="molecule type" value="Genomic_DNA"/>
</dbReference>
<evidence type="ECO:0000313" key="3">
    <source>
        <dbReference type="Proteomes" id="UP000307440"/>
    </source>
</evidence>
<organism evidence="2 3">
    <name type="scientific">Coprinopsis marcescibilis</name>
    <name type="common">Agaric fungus</name>
    <name type="synonym">Psathyrella marcescibilis</name>
    <dbReference type="NCBI Taxonomy" id="230819"/>
    <lineage>
        <taxon>Eukaryota</taxon>
        <taxon>Fungi</taxon>
        <taxon>Dikarya</taxon>
        <taxon>Basidiomycota</taxon>
        <taxon>Agaricomycotina</taxon>
        <taxon>Agaricomycetes</taxon>
        <taxon>Agaricomycetidae</taxon>
        <taxon>Agaricales</taxon>
        <taxon>Agaricineae</taxon>
        <taxon>Psathyrellaceae</taxon>
        <taxon>Coprinopsis</taxon>
    </lineage>
</organism>
<keyword evidence="3" id="KW-1185">Reference proteome</keyword>
<name>A0A5C3KE36_COPMA</name>
<feature type="region of interest" description="Disordered" evidence="1">
    <location>
        <begin position="45"/>
        <end position="64"/>
    </location>
</feature>
<accession>A0A5C3KE36</accession>
<feature type="compositionally biased region" description="Polar residues" evidence="1">
    <location>
        <begin position="101"/>
        <end position="111"/>
    </location>
</feature>
<feature type="region of interest" description="Disordered" evidence="1">
    <location>
        <begin position="85"/>
        <end position="111"/>
    </location>
</feature>
<dbReference type="AlphaFoldDB" id="A0A5C3KE36"/>
<proteinExistence type="predicted"/>
<evidence type="ECO:0000313" key="2">
    <source>
        <dbReference type="EMBL" id="TFK18254.1"/>
    </source>
</evidence>